<accession>A0A1C7LMJ5</accession>
<protein>
    <submittedName>
        <fullName evidence="1">Uncharacterized protein</fullName>
    </submittedName>
</protein>
<dbReference type="Proteomes" id="UP000092993">
    <property type="component" value="Unassembled WGS sequence"/>
</dbReference>
<comment type="caution">
    <text evidence="1">The sequence shown here is derived from an EMBL/GenBank/DDBJ whole genome shotgun (WGS) entry which is preliminary data.</text>
</comment>
<dbReference type="AlphaFoldDB" id="A0A1C7LMJ5"/>
<evidence type="ECO:0000313" key="1">
    <source>
        <dbReference type="EMBL" id="OBZ65953.1"/>
    </source>
</evidence>
<organism evidence="1 2">
    <name type="scientific">Grifola frondosa</name>
    <name type="common">Maitake</name>
    <name type="synonym">Polyporus frondosus</name>
    <dbReference type="NCBI Taxonomy" id="5627"/>
    <lineage>
        <taxon>Eukaryota</taxon>
        <taxon>Fungi</taxon>
        <taxon>Dikarya</taxon>
        <taxon>Basidiomycota</taxon>
        <taxon>Agaricomycotina</taxon>
        <taxon>Agaricomycetes</taxon>
        <taxon>Polyporales</taxon>
        <taxon>Grifolaceae</taxon>
        <taxon>Grifola</taxon>
    </lineage>
</organism>
<dbReference type="OMA" id="NRTHAWR"/>
<keyword evidence="2" id="KW-1185">Reference proteome</keyword>
<gene>
    <name evidence="1" type="ORF">A0H81_14201</name>
</gene>
<name>A0A1C7LMJ5_GRIFR</name>
<dbReference type="EMBL" id="LUGG01000038">
    <property type="protein sequence ID" value="OBZ65953.1"/>
    <property type="molecule type" value="Genomic_DNA"/>
</dbReference>
<dbReference type="OrthoDB" id="3182995at2759"/>
<sequence>MEALNAISTITVHRIAHIKGDDATDCPLRMARVAIPKMKRQIHQPWEPFISPDGYPEVAPSRLPPEGDYHVELSLEPLNQTIGCEENGNYGRCGHVFAATPISWSDSSTSPSQDPSTLIGRLPPLAVKIARFGYKHELLLEASVYKELENLQGVSIPRCYGLFEGELEDGWERVTVKPDYEGWDTTTDEHAQISDLPLEFNALPAEQYKKLFYEKLELATQELRFNRAHNGPGGSNTVMLLLLERLGGRLPIGINLGPELRADMHALFEDMATQGVVYYDIRYFNILQPLPSPPGFAGLTCPHHHRRHLWRIIDFSHYVYKVAFTMEFMNDNNARNVNRFLDCLEAGEMFELPHV</sequence>
<reference evidence="1 2" key="1">
    <citation type="submission" date="2016-03" db="EMBL/GenBank/DDBJ databases">
        <title>Whole genome sequencing of Grifola frondosa 9006-11.</title>
        <authorList>
            <person name="Min B."/>
            <person name="Park H."/>
            <person name="Kim J.-G."/>
            <person name="Cho H."/>
            <person name="Oh Y.-L."/>
            <person name="Kong W.-S."/>
            <person name="Choi I.-G."/>
        </authorList>
    </citation>
    <scope>NUCLEOTIDE SEQUENCE [LARGE SCALE GENOMIC DNA]</scope>
    <source>
        <strain evidence="1 2">9006-11</strain>
    </source>
</reference>
<proteinExistence type="predicted"/>
<evidence type="ECO:0000313" key="2">
    <source>
        <dbReference type="Proteomes" id="UP000092993"/>
    </source>
</evidence>